<organism evidence="2 3">
    <name type="scientific">Microlunatus elymi</name>
    <dbReference type="NCBI Taxonomy" id="2596828"/>
    <lineage>
        <taxon>Bacteria</taxon>
        <taxon>Bacillati</taxon>
        <taxon>Actinomycetota</taxon>
        <taxon>Actinomycetes</taxon>
        <taxon>Propionibacteriales</taxon>
        <taxon>Propionibacteriaceae</taxon>
        <taxon>Microlunatus</taxon>
    </lineage>
</organism>
<dbReference type="Gene3D" id="3.40.50.1010">
    <property type="entry name" value="5'-nuclease"/>
    <property type="match status" value="1"/>
</dbReference>
<evidence type="ECO:0000313" key="3">
    <source>
        <dbReference type="Proteomes" id="UP000319263"/>
    </source>
</evidence>
<sequence>MRSRCALYVDAGYLLAAAATRLTGTSLRSGITVDYPKLISNLIQQVETQSGLPLLRANWYDSARHALPDPEQERIAMLPRVKLRLGRIGYAGEQKGVDLRLGLDLITHARNGAVEVMFLISGDDDLSEAVEEAQLHGVQVIIVGVPDSNGLPHGVSRHLRRAADDLVLLDAELITSAIGRAVAPTVPAPVPIESNQHKNHNAPSPALLAGVHRSDGVAPATGTAAVTPSAPVGGRSSATLAYRTDSEHPRHPDDDGKDAAEVIDGVARRVLHTWLSSATSDQRRTLLAGRPSIPRDIDKALLIDLSDALGEYDLSDARRFALRERFWHQVAESDAFEAAKSERVGEAATGS</sequence>
<reference evidence="2 3" key="1">
    <citation type="submission" date="2019-07" db="EMBL/GenBank/DDBJ databases">
        <title>Microlunatus dokdonensis sp. nov. isolated from the rhizospheric soil of the wild plant Elymus tsukushiensis.</title>
        <authorList>
            <person name="Ghim S.-Y."/>
            <person name="Hwang Y.-J."/>
            <person name="Son J.-S."/>
            <person name="Shin J.-H."/>
        </authorList>
    </citation>
    <scope>NUCLEOTIDE SEQUENCE [LARGE SCALE GENOMIC DNA]</scope>
    <source>
        <strain evidence="2 3">KUDC0627</strain>
    </source>
</reference>
<dbReference type="InterPro" id="IPR021139">
    <property type="entry name" value="NYN"/>
</dbReference>
<accession>A0A516PYQ3</accession>
<name>A0A516PYQ3_9ACTN</name>
<dbReference type="InterPro" id="IPR047140">
    <property type="entry name" value="LabA"/>
</dbReference>
<keyword evidence="3" id="KW-1185">Reference proteome</keyword>
<dbReference type="GO" id="GO:0004540">
    <property type="term" value="F:RNA nuclease activity"/>
    <property type="evidence" value="ECO:0007669"/>
    <property type="project" value="InterPro"/>
</dbReference>
<dbReference type="Proteomes" id="UP000319263">
    <property type="component" value="Chromosome"/>
</dbReference>
<feature type="domain" description="NYN" evidence="1">
    <location>
        <begin position="5"/>
        <end position="167"/>
    </location>
</feature>
<dbReference type="OrthoDB" id="9800236at2"/>
<evidence type="ECO:0000259" key="1">
    <source>
        <dbReference type="Pfam" id="PF01936"/>
    </source>
</evidence>
<dbReference type="PANTHER" id="PTHR35458:SF8">
    <property type="entry name" value="SLR0650 PROTEIN"/>
    <property type="match status" value="1"/>
</dbReference>
<dbReference type="KEGG" id="mik:FOE78_10705"/>
<protein>
    <submittedName>
        <fullName evidence="2">NYN domain-containing protein</fullName>
    </submittedName>
</protein>
<gene>
    <name evidence="2" type="ORF">FOE78_10705</name>
</gene>
<dbReference type="PANTHER" id="PTHR35458">
    <property type="entry name" value="SLR0755 PROTEIN"/>
    <property type="match status" value="1"/>
</dbReference>
<proteinExistence type="predicted"/>
<evidence type="ECO:0000313" key="2">
    <source>
        <dbReference type="EMBL" id="QDP96306.1"/>
    </source>
</evidence>
<dbReference type="RefSeq" id="WP_143986272.1">
    <property type="nucleotide sequence ID" value="NZ_CP041692.1"/>
</dbReference>
<dbReference type="EMBL" id="CP041692">
    <property type="protein sequence ID" value="QDP96306.1"/>
    <property type="molecule type" value="Genomic_DNA"/>
</dbReference>
<dbReference type="AlphaFoldDB" id="A0A516PYQ3"/>
<dbReference type="Pfam" id="PF01936">
    <property type="entry name" value="NYN"/>
    <property type="match status" value="1"/>
</dbReference>